<gene>
    <name evidence="1" type="ORF">FKW44_014219</name>
</gene>
<reference evidence="2" key="1">
    <citation type="submission" date="2021-01" db="EMBL/GenBank/DDBJ databases">
        <title>Caligus Genome Assembly.</title>
        <authorList>
            <person name="Gallardo-Escarate C."/>
        </authorList>
    </citation>
    <scope>NUCLEOTIDE SEQUENCE [LARGE SCALE GENOMIC DNA]</scope>
</reference>
<proteinExistence type="predicted"/>
<dbReference type="AlphaFoldDB" id="A0A7T8GZA6"/>
<organism evidence="1 2">
    <name type="scientific">Caligus rogercresseyi</name>
    <name type="common">Sea louse</name>
    <dbReference type="NCBI Taxonomy" id="217165"/>
    <lineage>
        <taxon>Eukaryota</taxon>
        <taxon>Metazoa</taxon>
        <taxon>Ecdysozoa</taxon>
        <taxon>Arthropoda</taxon>
        <taxon>Crustacea</taxon>
        <taxon>Multicrustacea</taxon>
        <taxon>Hexanauplia</taxon>
        <taxon>Copepoda</taxon>
        <taxon>Siphonostomatoida</taxon>
        <taxon>Caligidae</taxon>
        <taxon>Caligus</taxon>
    </lineage>
</organism>
<evidence type="ECO:0000313" key="1">
    <source>
        <dbReference type="EMBL" id="QQP40236.1"/>
    </source>
</evidence>
<name>A0A7T8GZA6_CALRO</name>
<keyword evidence="2" id="KW-1185">Reference proteome</keyword>
<dbReference type="Proteomes" id="UP000595437">
    <property type="component" value="Chromosome 9"/>
</dbReference>
<dbReference type="PANTHER" id="PTHR43053:SF6">
    <property type="entry name" value="SITS-BINDING PROTEIN"/>
    <property type="match status" value="1"/>
</dbReference>
<dbReference type="PANTHER" id="PTHR43053">
    <property type="entry name" value="GLYCOSIDASE FAMILY 31"/>
    <property type="match status" value="1"/>
</dbReference>
<protein>
    <submittedName>
        <fullName evidence="1">Uncharacterized protein</fullName>
    </submittedName>
</protein>
<sequence>MRLFGRVKLEESQGRIYIFNAEKALALEAELGGQFTHGVHPYPCKDSYERSPSNLSLFASTETTDVPKADEEEVCIEWKNMARLKMRKSLLREGMNCYSLYWQSLHEDVSPMDCFPVGKNQGHWYGGGETAGAAWPLDKGRIQNSPFVTGDE</sequence>
<dbReference type="EMBL" id="CP045898">
    <property type="protein sequence ID" value="QQP40236.1"/>
    <property type="molecule type" value="Genomic_DNA"/>
</dbReference>
<evidence type="ECO:0000313" key="2">
    <source>
        <dbReference type="Proteomes" id="UP000595437"/>
    </source>
</evidence>
<dbReference type="OrthoDB" id="6379037at2759"/>
<feature type="non-terminal residue" evidence="1">
    <location>
        <position position="152"/>
    </location>
</feature>
<dbReference type="InterPro" id="IPR050985">
    <property type="entry name" value="Alpha-glycosidase_related"/>
</dbReference>
<accession>A0A7T8GZA6</accession>